<feature type="region of interest" description="Disordered" evidence="1">
    <location>
        <begin position="444"/>
        <end position="572"/>
    </location>
</feature>
<evidence type="ECO:0000313" key="4">
    <source>
        <dbReference type="Proteomes" id="UP001216440"/>
    </source>
</evidence>
<accession>A0ABY8K412</accession>
<feature type="transmembrane region" description="Helical" evidence="2">
    <location>
        <begin position="162"/>
        <end position="183"/>
    </location>
</feature>
<feature type="transmembrane region" description="Helical" evidence="2">
    <location>
        <begin position="384"/>
        <end position="410"/>
    </location>
</feature>
<dbReference type="RefSeq" id="WP_279334349.1">
    <property type="nucleotide sequence ID" value="NZ_CP121682.1"/>
</dbReference>
<protein>
    <submittedName>
        <fullName evidence="3">DUF6350 family protein</fullName>
    </submittedName>
</protein>
<evidence type="ECO:0000256" key="2">
    <source>
        <dbReference type="SAM" id="Phobius"/>
    </source>
</evidence>
<gene>
    <name evidence="3" type="ORF">PYS65_14300</name>
</gene>
<feature type="transmembrane region" description="Helical" evidence="2">
    <location>
        <begin position="218"/>
        <end position="244"/>
    </location>
</feature>
<organism evidence="3 4">
    <name type="scientific">Streptomyces cathayae</name>
    <dbReference type="NCBI Taxonomy" id="3031124"/>
    <lineage>
        <taxon>Bacteria</taxon>
        <taxon>Bacillati</taxon>
        <taxon>Actinomycetota</taxon>
        <taxon>Actinomycetes</taxon>
        <taxon>Kitasatosporales</taxon>
        <taxon>Streptomycetaceae</taxon>
        <taxon>Streptomyces</taxon>
    </lineage>
</organism>
<feature type="transmembrane region" description="Helical" evidence="2">
    <location>
        <begin position="265"/>
        <end position="286"/>
    </location>
</feature>
<evidence type="ECO:0000313" key="3">
    <source>
        <dbReference type="EMBL" id="WGD41233.1"/>
    </source>
</evidence>
<feature type="transmembrane region" description="Helical" evidence="2">
    <location>
        <begin position="416"/>
        <end position="439"/>
    </location>
</feature>
<keyword evidence="2" id="KW-0472">Membrane</keyword>
<feature type="compositionally biased region" description="Basic residues" evidence="1">
    <location>
        <begin position="469"/>
        <end position="484"/>
    </location>
</feature>
<name>A0ABY8K412_9ACTN</name>
<feature type="compositionally biased region" description="Low complexity" evidence="1">
    <location>
        <begin position="454"/>
        <end position="468"/>
    </location>
</feature>
<keyword evidence="2" id="KW-1133">Transmembrane helix</keyword>
<dbReference type="InterPro" id="IPR045931">
    <property type="entry name" value="DUF6350"/>
</dbReference>
<dbReference type="Proteomes" id="UP001216440">
    <property type="component" value="Chromosome"/>
</dbReference>
<feature type="compositionally biased region" description="Basic and acidic residues" evidence="1">
    <location>
        <begin position="490"/>
        <end position="503"/>
    </location>
</feature>
<proteinExistence type="predicted"/>
<dbReference type="EMBL" id="CP121682">
    <property type="protein sequence ID" value="WGD41233.1"/>
    <property type="molecule type" value="Genomic_DNA"/>
</dbReference>
<sequence length="572" mass="57406">MAGVIQTTARRPTPALLLTRMRDHRPGLTSGLLAGALAAGLGLAAFAMLVILLWISSPYPDNGPDGALHVAAALWLLAHGTELIRTDTLSGVPAPLGVPPLLLLTVPVWLLHRAARDATDGDASDDAPLVDGPTAWAGVVLGYLAVGAPAALYAAGGGLRPAWASAGVCVPLVAVLAAGAGVWRAYGCPSGPLEQAVGALLPRGARHLLLGPDGRLGVAARAAAAGAAVLVGGGALLLTVSLVWHGGETQAAFLRLTEGWSGRAAVLLLGVMLLPNAAVWAAAYALGPGFLLGSGSAVTPFASAPAPLLPAFPLLAAVPDAGPGTPVNWAVWAVPLAAGAVTGWFVGKGATETGRPAPTEREGRRSGRAPDAAWSRSRTVGAAVAAAVLCAALLASAAALAGGPMGVAALSRFGPVWWQTGGATLAWIGPVAAATALAVRARRCRTPRDEPAERAPAGAGAGPDTRARAWARARAWVRKPRTPRTLRIPDIGRPRRGPAEGEAHTTGARRPPDASSPYDLLPTDPTPAGPAPLPVPAPPPTPAALPTPRAPAVPPAPRAPGPPDTPEPPPAL</sequence>
<feature type="transmembrane region" description="Helical" evidence="2">
    <location>
        <begin position="135"/>
        <end position="155"/>
    </location>
</feature>
<evidence type="ECO:0000256" key="1">
    <source>
        <dbReference type="SAM" id="MobiDB-lite"/>
    </source>
</evidence>
<feature type="transmembrane region" description="Helical" evidence="2">
    <location>
        <begin position="67"/>
        <end position="84"/>
    </location>
</feature>
<feature type="transmembrane region" description="Helical" evidence="2">
    <location>
        <begin position="96"/>
        <end position="115"/>
    </location>
</feature>
<dbReference type="Pfam" id="PF19877">
    <property type="entry name" value="DUF6350"/>
    <property type="match status" value="1"/>
</dbReference>
<feature type="transmembrane region" description="Helical" evidence="2">
    <location>
        <begin position="30"/>
        <end position="55"/>
    </location>
</feature>
<feature type="compositionally biased region" description="Pro residues" evidence="1">
    <location>
        <begin position="524"/>
        <end position="572"/>
    </location>
</feature>
<keyword evidence="2" id="KW-0812">Transmembrane</keyword>
<feature type="transmembrane region" description="Helical" evidence="2">
    <location>
        <begin position="329"/>
        <end position="347"/>
    </location>
</feature>
<feature type="region of interest" description="Disordered" evidence="1">
    <location>
        <begin position="349"/>
        <end position="373"/>
    </location>
</feature>
<keyword evidence="4" id="KW-1185">Reference proteome</keyword>
<reference evidence="3 4" key="1">
    <citation type="submission" date="2023-03" db="EMBL/GenBank/DDBJ databases">
        <authorList>
            <person name="Mo P."/>
        </authorList>
    </citation>
    <scope>NUCLEOTIDE SEQUENCE [LARGE SCALE GENOMIC DNA]</scope>
    <source>
        <strain evidence="3 4">HUAS 5</strain>
    </source>
</reference>